<evidence type="ECO:0000256" key="3">
    <source>
        <dbReference type="ARBA" id="ARBA00022679"/>
    </source>
</evidence>
<dbReference type="Gene3D" id="1.10.150.170">
    <property type="entry name" value="Putative methyltransferase TM0872, insert domain"/>
    <property type="match status" value="1"/>
</dbReference>
<dbReference type="SUPFAM" id="SSF81799">
    <property type="entry name" value="Putative methyltransferase TM0872, insert domain"/>
    <property type="match status" value="1"/>
</dbReference>
<dbReference type="InterPro" id="IPR023397">
    <property type="entry name" value="SAM-dep_MeTrfase_MraW_recog"/>
</dbReference>
<dbReference type="NCBIfam" id="TIGR00006">
    <property type="entry name" value="16S rRNA (cytosine(1402)-N(4))-methyltransferase RsmH"/>
    <property type="match status" value="1"/>
</dbReference>
<proteinExistence type="inferred from homology"/>
<feature type="region of interest" description="Disordered" evidence="5">
    <location>
        <begin position="51"/>
        <end position="81"/>
    </location>
</feature>
<dbReference type="SUPFAM" id="SSF53335">
    <property type="entry name" value="S-adenosyl-L-methionine-dependent methyltransferases"/>
    <property type="match status" value="1"/>
</dbReference>
<dbReference type="InterPro" id="IPR002903">
    <property type="entry name" value="RsmH"/>
</dbReference>
<dbReference type="PANTHER" id="PTHR11265:SF0">
    <property type="entry name" value="12S RRNA N4-METHYLCYTIDINE METHYLTRANSFERASE"/>
    <property type="match status" value="1"/>
</dbReference>
<evidence type="ECO:0000256" key="5">
    <source>
        <dbReference type="SAM" id="MobiDB-lite"/>
    </source>
</evidence>
<evidence type="ECO:0000256" key="2">
    <source>
        <dbReference type="ARBA" id="ARBA00022603"/>
    </source>
</evidence>
<sequence>MAVSAVASAKTLFKKLLFNCPLKKPPLSPPPKFSLLRCTAAFSTTTNTWKTTQPKKQKAKTNAKQKNNSFVESQVRRRTRSDRELDEENFLKHYGNVDSVHVPVMLGEVLDVFASIPLRSFVDCTLGAAGHSSAIITAHPEMKLFVGVDVDPVAHDIAEARIRGILHPDSCNSTSNLQVHTFVKNYKNIQSVIRDIDETLFDAGVDGILMDLGMSSMQVNSAERGFSVLNNGPLDMRMNPQASLKAEDILNSWPDAAVGKVLREYGEESNWRHLQNKIMKARVNGGLHSTAELVDLIQSSTSKTRGGRQGWIKTAIRVFQALRIAVNDELNTLQDAIYACFDSLASGGRLAVISFHSLEDRIVKQSFLSLIKCEEGKDEGEDRWSCDSTENIGEKEAWIRQMISGQTGNILTKRPITPSEKEETLNPRSRSAKLRVIQKV</sequence>
<dbReference type="HAMAP" id="MF_01007">
    <property type="entry name" value="16SrRNA_methyltr_H"/>
    <property type="match status" value="1"/>
</dbReference>
<feature type="compositionally biased region" description="Basic residues" evidence="5">
    <location>
        <begin position="53"/>
        <end position="63"/>
    </location>
</feature>
<protein>
    <submittedName>
        <fullName evidence="6">Uncharacterized protein</fullName>
    </submittedName>
</protein>
<keyword evidence="4" id="KW-0949">S-adenosyl-L-methionine</keyword>
<dbReference type="AlphaFoldDB" id="A0ABD2XSL5"/>
<dbReference type="InterPro" id="IPR029063">
    <property type="entry name" value="SAM-dependent_MTases_sf"/>
</dbReference>
<organism evidence="6 7">
    <name type="scientific">Cinchona calisaya</name>
    <dbReference type="NCBI Taxonomy" id="153742"/>
    <lineage>
        <taxon>Eukaryota</taxon>
        <taxon>Viridiplantae</taxon>
        <taxon>Streptophyta</taxon>
        <taxon>Embryophyta</taxon>
        <taxon>Tracheophyta</taxon>
        <taxon>Spermatophyta</taxon>
        <taxon>Magnoliopsida</taxon>
        <taxon>eudicotyledons</taxon>
        <taxon>Gunneridae</taxon>
        <taxon>Pentapetalae</taxon>
        <taxon>asterids</taxon>
        <taxon>lamiids</taxon>
        <taxon>Gentianales</taxon>
        <taxon>Rubiaceae</taxon>
        <taxon>Cinchonoideae</taxon>
        <taxon>Cinchoneae</taxon>
        <taxon>Cinchona</taxon>
    </lineage>
</organism>
<dbReference type="Proteomes" id="UP001630127">
    <property type="component" value="Unassembled WGS sequence"/>
</dbReference>
<evidence type="ECO:0000256" key="1">
    <source>
        <dbReference type="ARBA" id="ARBA00010396"/>
    </source>
</evidence>
<keyword evidence="3" id="KW-0808">Transferase</keyword>
<evidence type="ECO:0000313" key="6">
    <source>
        <dbReference type="EMBL" id="KAL3498164.1"/>
    </source>
</evidence>
<name>A0ABD2XSL5_9GENT</name>
<feature type="region of interest" description="Disordered" evidence="5">
    <location>
        <begin position="413"/>
        <end position="433"/>
    </location>
</feature>
<dbReference type="GO" id="GO:0008168">
    <property type="term" value="F:methyltransferase activity"/>
    <property type="evidence" value="ECO:0007669"/>
    <property type="project" value="UniProtKB-KW"/>
</dbReference>
<keyword evidence="2" id="KW-0489">Methyltransferase</keyword>
<reference evidence="6 7" key="1">
    <citation type="submission" date="2024-11" db="EMBL/GenBank/DDBJ databases">
        <title>A near-complete genome assembly of Cinchona calisaya.</title>
        <authorList>
            <person name="Lian D.C."/>
            <person name="Zhao X.W."/>
            <person name="Wei L."/>
        </authorList>
    </citation>
    <scope>NUCLEOTIDE SEQUENCE [LARGE SCALE GENOMIC DNA]</scope>
    <source>
        <tissue evidence="6">Nenye</tissue>
    </source>
</reference>
<dbReference type="Gene3D" id="3.40.50.150">
    <property type="entry name" value="Vaccinia Virus protein VP39"/>
    <property type="match status" value="1"/>
</dbReference>
<evidence type="ECO:0000313" key="7">
    <source>
        <dbReference type="Proteomes" id="UP001630127"/>
    </source>
</evidence>
<gene>
    <name evidence="6" type="ORF">ACH5RR_040896</name>
</gene>
<comment type="similarity">
    <text evidence="1">Belongs to the methyltransferase superfamily. RsmH family.</text>
</comment>
<dbReference type="PANTHER" id="PTHR11265">
    <property type="entry name" value="S-ADENOSYL-METHYLTRANSFERASE MRAW"/>
    <property type="match status" value="1"/>
</dbReference>
<evidence type="ECO:0000256" key="4">
    <source>
        <dbReference type="ARBA" id="ARBA00022691"/>
    </source>
</evidence>
<dbReference type="GO" id="GO:0032259">
    <property type="term" value="P:methylation"/>
    <property type="evidence" value="ECO:0007669"/>
    <property type="project" value="UniProtKB-KW"/>
</dbReference>
<dbReference type="Pfam" id="PF01795">
    <property type="entry name" value="Methyltransf_5"/>
    <property type="match status" value="1"/>
</dbReference>
<comment type="caution">
    <text evidence="6">The sequence shown here is derived from an EMBL/GenBank/DDBJ whole genome shotgun (WGS) entry which is preliminary data.</text>
</comment>
<keyword evidence="7" id="KW-1185">Reference proteome</keyword>
<accession>A0ABD2XSL5</accession>
<dbReference type="FunFam" id="1.10.150.170:FF:000004">
    <property type="entry name" value="Ribosomal RNA small subunit methyltransferase H"/>
    <property type="match status" value="1"/>
</dbReference>
<dbReference type="EMBL" id="JBJUIK010000017">
    <property type="protein sequence ID" value="KAL3498164.1"/>
    <property type="molecule type" value="Genomic_DNA"/>
</dbReference>